<sequence>MQNSRDYTVPALELAMQELDMQPLEGMDAPDWWTSFTVSFGVSAGVSTVYATLVVTTVVT</sequence>
<evidence type="ECO:0000313" key="2">
    <source>
        <dbReference type="EMBL" id="MBP2708350.1"/>
    </source>
</evidence>
<comment type="caution">
    <text evidence="2">The sequence shown here is derived from an EMBL/GenBank/DDBJ whole genome shotgun (WGS) entry which is preliminary data.</text>
</comment>
<evidence type="ECO:0000256" key="1">
    <source>
        <dbReference type="SAM" id="Phobius"/>
    </source>
</evidence>
<evidence type="ECO:0000313" key="3">
    <source>
        <dbReference type="Proteomes" id="UP000674234"/>
    </source>
</evidence>
<keyword evidence="1" id="KW-1133">Transmembrane helix</keyword>
<keyword evidence="1" id="KW-0472">Membrane</keyword>
<keyword evidence="3" id="KW-1185">Reference proteome</keyword>
<dbReference type="AlphaFoldDB" id="A0A940WMG6"/>
<proteinExistence type="predicted"/>
<protein>
    <submittedName>
        <fullName evidence="2">Uncharacterized protein</fullName>
    </submittedName>
</protein>
<gene>
    <name evidence="2" type="ORF">JOL79_31685</name>
</gene>
<keyword evidence="1" id="KW-0812">Transmembrane</keyword>
<dbReference type="EMBL" id="JAFCNB010000031">
    <property type="protein sequence ID" value="MBP2708350.1"/>
    <property type="molecule type" value="Genomic_DNA"/>
</dbReference>
<organism evidence="2 3">
    <name type="scientific">Microbispora oryzae</name>
    <dbReference type="NCBI Taxonomy" id="2806554"/>
    <lineage>
        <taxon>Bacteria</taxon>
        <taxon>Bacillati</taxon>
        <taxon>Actinomycetota</taxon>
        <taxon>Actinomycetes</taxon>
        <taxon>Streptosporangiales</taxon>
        <taxon>Streptosporangiaceae</taxon>
        <taxon>Microbispora</taxon>
    </lineage>
</organism>
<name>A0A940WMG6_9ACTN</name>
<accession>A0A940WMG6</accession>
<dbReference type="RefSeq" id="WP_210159615.1">
    <property type="nucleotide sequence ID" value="NZ_JAFCNB010000031.1"/>
</dbReference>
<dbReference type="NCBIfam" id="NF041808">
    <property type="entry name" value="daptide_123"/>
    <property type="match status" value="1"/>
</dbReference>
<dbReference type="Proteomes" id="UP000674234">
    <property type="component" value="Unassembled WGS sequence"/>
</dbReference>
<reference evidence="2" key="1">
    <citation type="submission" date="2021-02" db="EMBL/GenBank/DDBJ databases">
        <title>Draft genome sequence of Microbispora sp. RL4-1S isolated from rice leaves in Thailand.</title>
        <authorList>
            <person name="Muangham S."/>
            <person name="Duangmal K."/>
        </authorList>
    </citation>
    <scope>NUCLEOTIDE SEQUENCE</scope>
    <source>
        <strain evidence="2">RL4-1S</strain>
    </source>
</reference>
<feature type="transmembrane region" description="Helical" evidence="1">
    <location>
        <begin position="32"/>
        <end position="59"/>
    </location>
</feature>